<gene>
    <name evidence="2" type="primary">cas5</name>
    <name evidence="2" type="ORF">GJA_3177</name>
</gene>
<name>W0V4P2_9BURK</name>
<proteinExistence type="predicted"/>
<dbReference type="Gene3D" id="3.30.70.2660">
    <property type="match status" value="1"/>
</dbReference>
<dbReference type="EMBL" id="HG322949">
    <property type="protein sequence ID" value="CDG83799.1"/>
    <property type="molecule type" value="Genomic_DNA"/>
</dbReference>
<dbReference type="InterPro" id="IPR013422">
    <property type="entry name" value="CRISPR-assoc_prot_Cas5_N"/>
</dbReference>
<sequence length="254" mass="27966">METLIFQLQAPLSSWGEAAVGEYRPSFDYPSQSALHGLLGAALGVDRNDGAGQADLRAAYRLAVGVLSPGRLLRDYHTAQVPSRADMKKRPHATRRDELSLPKHDLNTILSSRDYRQDASALVALQANTGAPYSLEQLIAALKAPKFVLYLGRKACPLAVPLHPRISQAGTVSAAFADYQQQLRSLLKEKLPDQLVPESLPVQKIAWGDDFVGADTATIGKQRTLSILRKDQVISRQGWQFADRYEHIAVLEEE</sequence>
<dbReference type="OrthoDB" id="5704083at2"/>
<organism evidence="2 3">
    <name type="scientific">Janthinobacterium agaricidamnosum NBRC 102515 = DSM 9628</name>
    <dbReference type="NCBI Taxonomy" id="1349767"/>
    <lineage>
        <taxon>Bacteria</taxon>
        <taxon>Pseudomonadati</taxon>
        <taxon>Pseudomonadota</taxon>
        <taxon>Betaproteobacteria</taxon>
        <taxon>Burkholderiales</taxon>
        <taxon>Oxalobacteraceae</taxon>
        <taxon>Janthinobacterium</taxon>
    </lineage>
</organism>
<dbReference type="Proteomes" id="UP000027604">
    <property type="component" value="Chromosome I"/>
</dbReference>
<dbReference type="eggNOG" id="ENOG502Z8QG">
    <property type="taxonomic scope" value="Bacteria"/>
</dbReference>
<dbReference type="STRING" id="1349767.GJA_3177"/>
<evidence type="ECO:0000256" key="1">
    <source>
        <dbReference type="ARBA" id="ARBA00023118"/>
    </source>
</evidence>
<accession>W0V4P2</accession>
<evidence type="ECO:0000313" key="3">
    <source>
        <dbReference type="Proteomes" id="UP000027604"/>
    </source>
</evidence>
<dbReference type="PATRIC" id="fig|1349767.4.peg.4969"/>
<dbReference type="GO" id="GO:0043571">
    <property type="term" value="P:maintenance of CRISPR repeat elements"/>
    <property type="evidence" value="ECO:0007669"/>
    <property type="project" value="InterPro"/>
</dbReference>
<keyword evidence="3" id="KW-1185">Reference proteome</keyword>
<dbReference type="InterPro" id="IPR021124">
    <property type="entry name" value="CRISPR-assoc_prot_Cas5"/>
</dbReference>
<reference evidence="2 3" key="1">
    <citation type="journal article" date="2015" name="Genome Announc.">
        <title>Genome Sequence of Mushroom Soft-Rot Pathogen Janthinobacterium agaricidamnosum.</title>
        <authorList>
            <person name="Graupner K."/>
            <person name="Lackner G."/>
            <person name="Hertweck C."/>
        </authorList>
    </citation>
    <scope>NUCLEOTIDE SEQUENCE [LARGE SCALE GENOMIC DNA]</scope>
    <source>
        <strain evidence="3">NBRC 102515 / DSM 9628</strain>
    </source>
</reference>
<dbReference type="Pfam" id="PF09704">
    <property type="entry name" value="Cas_Cas5d"/>
    <property type="match status" value="1"/>
</dbReference>
<dbReference type="GO" id="GO:0003723">
    <property type="term" value="F:RNA binding"/>
    <property type="evidence" value="ECO:0007669"/>
    <property type="project" value="InterPro"/>
</dbReference>
<dbReference type="HOGENOM" id="CLU_084726_0_0_4"/>
<protein>
    <submittedName>
        <fullName evidence="2">CRISPR-associated Cas5 domain protein</fullName>
    </submittedName>
</protein>
<dbReference type="KEGG" id="jag:GJA_3177"/>
<dbReference type="AlphaFoldDB" id="W0V4P2"/>
<keyword evidence="1" id="KW-0051">Antiviral defense</keyword>
<dbReference type="RefSeq" id="WP_038493415.1">
    <property type="nucleotide sequence ID" value="NZ_BCTH01000116.1"/>
</dbReference>
<dbReference type="CDD" id="cd09645">
    <property type="entry name" value="Cas5_I-E"/>
    <property type="match status" value="1"/>
</dbReference>
<evidence type="ECO:0000313" key="2">
    <source>
        <dbReference type="EMBL" id="CDG83799.1"/>
    </source>
</evidence>
<dbReference type="GO" id="GO:0051607">
    <property type="term" value="P:defense response to virus"/>
    <property type="evidence" value="ECO:0007669"/>
    <property type="project" value="UniProtKB-KW"/>
</dbReference>
<dbReference type="NCBIfam" id="TIGR02593">
    <property type="entry name" value="CRISPR_cas5"/>
    <property type="match status" value="1"/>
</dbReference>
<dbReference type="NCBIfam" id="TIGR01868">
    <property type="entry name" value="casD_Cas5e"/>
    <property type="match status" value="1"/>
</dbReference>
<dbReference type="InterPro" id="IPR010147">
    <property type="entry name" value="CRISPR-assoc_prot_CasD"/>
</dbReference>